<name>A0A4Q4T3R8_9PEZI</name>
<reference evidence="1 2" key="1">
    <citation type="submission" date="2018-06" db="EMBL/GenBank/DDBJ databases">
        <title>Complete Genomes of Monosporascus.</title>
        <authorList>
            <person name="Robinson A.J."/>
            <person name="Natvig D.O."/>
        </authorList>
    </citation>
    <scope>NUCLEOTIDE SEQUENCE [LARGE SCALE GENOMIC DNA]</scope>
    <source>
        <strain evidence="1 2">CBS 110550</strain>
    </source>
</reference>
<keyword evidence="2" id="KW-1185">Reference proteome</keyword>
<comment type="caution">
    <text evidence="1">The sequence shown here is derived from an EMBL/GenBank/DDBJ whole genome shotgun (WGS) entry which is preliminary data.</text>
</comment>
<protein>
    <submittedName>
        <fullName evidence="1">Uncharacterized protein</fullName>
    </submittedName>
</protein>
<evidence type="ECO:0000313" key="2">
    <source>
        <dbReference type="Proteomes" id="UP000293360"/>
    </source>
</evidence>
<proteinExistence type="predicted"/>
<organism evidence="1 2">
    <name type="scientific">Monosporascus ibericus</name>
    <dbReference type="NCBI Taxonomy" id="155417"/>
    <lineage>
        <taxon>Eukaryota</taxon>
        <taxon>Fungi</taxon>
        <taxon>Dikarya</taxon>
        <taxon>Ascomycota</taxon>
        <taxon>Pezizomycotina</taxon>
        <taxon>Sordariomycetes</taxon>
        <taxon>Xylariomycetidae</taxon>
        <taxon>Xylariales</taxon>
        <taxon>Xylariales incertae sedis</taxon>
        <taxon>Monosporascus</taxon>
    </lineage>
</organism>
<dbReference type="Proteomes" id="UP000293360">
    <property type="component" value="Unassembled WGS sequence"/>
</dbReference>
<sequence length="128" mass="14296">MQACLELLRAHPSASDATIVDVRSLDGVETSVEGDRLSRPLIIPFRDSDEWAFAVAYLDCVYGYDSRNRVKVPLRAARGEQKSLFRTSLLAELICGKTDPSEEELSAIVPYTSKDQPTFFPTRSTGRR</sequence>
<dbReference type="AlphaFoldDB" id="A0A4Q4T3R8"/>
<accession>A0A4Q4T3R8</accession>
<evidence type="ECO:0000313" key="1">
    <source>
        <dbReference type="EMBL" id="RYO99406.1"/>
    </source>
</evidence>
<dbReference type="OrthoDB" id="5043919at2759"/>
<gene>
    <name evidence="1" type="ORF">DL764_006828</name>
</gene>
<dbReference type="STRING" id="155417.A0A4Q4T3R8"/>
<dbReference type="EMBL" id="QJNU01000422">
    <property type="protein sequence ID" value="RYO99406.1"/>
    <property type="molecule type" value="Genomic_DNA"/>
</dbReference>